<feature type="non-terminal residue" evidence="1">
    <location>
        <position position="1"/>
    </location>
</feature>
<gene>
    <name evidence="1" type="ORF">X777_15402</name>
</gene>
<protein>
    <submittedName>
        <fullName evidence="1">Uncharacterized protein</fullName>
    </submittedName>
</protein>
<evidence type="ECO:0000313" key="2">
    <source>
        <dbReference type="Proteomes" id="UP000053097"/>
    </source>
</evidence>
<feature type="non-terminal residue" evidence="1">
    <location>
        <position position="104"/>
    </location>
</feature>
<evidence type="ECO:0000313" key="1">
    <source>
        <dbReference type="EMBL" id="EZA47654.1"/>
    </source>
</evidence>
<sequence>NNVKNVQNTGHGSDVCLPHRSCRKTDFFWKRLQMEFCVVKSDRTPNPGPGGGVVNDVSPPAGSAANLGAFCGPGGGLSPFLKAFIIAVAVSVVKSSCERKTKGM</sequence>
<name>A0A026VXT5_OOCBI</name>
<dbReference type="Proteomes" id="UP000053097">
    <property type="component" value="Unassembled WGS sequence"/>
</dbReference>
<proteinExistence type="predicted"/>
<dbReference type="EMBL" id="KK107796">
    <property type="protein sequence ID" value="EZA47654.1"/>
    <property type="molecule type" value="Genomic_DNA"/>
</dbReference>
<dbReference type="AlphaFoldDB" id="A0A026VXT5"/>
<keyword evidence="2" id="KW-1185">Reference proteome</keyword>
<accession>A0A026VXT5</accession>
<organism evidence="1 2">
    <name type="scientific">Ooceraea biroi</name>
    <name type="common">Clonal raider ant</name>
    <name type="synonym">Cerapachys biroi</name>
    <dbReference type="NCBI Taxonomy" id="2015173"/>
    <lineage>
        <taxon>Eukaryota</taxon>
        <taxon>Metazoa</taxon>
        <taxon>Ecdysozoa</taxon>
        <taxon>Arthropoda</taxon>
        <taxon>Hexapoda</taxon>
        <taxon>Insecta</taxon>
        <taxon>Pterygota</taxon>
        <taxon>Neoptera</taxon>
        <taxon>Endopterygota</taxon>
        <taxon>Hymenoptera</taxon>
        <taxon>Apocrita</taxon>
        <taxon>Aculeata</taxon>
        <taxon>Formicoidea</taxon>
        <taxon>Formicidae</taxon>
        <taxon>Dorylinae</taxon>
        <taxon>Ooceraea</taxon>
    </lineage>
</organism>
<reference evidence="1 2" key="1">
    <citation type="journal article" date="2014" name="Curr. Biol.">
        <title>The genome of the clonal raider ant Cerapachys biroi.</title>
        <authorList>
            <person name="Oxley P.R."/>
            <person name="Ji L."/>
            <person name="Fetter-Pruneda I."/>
            <person name="McKenzie S.K."/>
            <person name="Li C."/>
            <person name="Hu H."/>
            <person name="Zhang G."/>
            <person name="Kronauer D.J."/>
        </authorList>
    </citation>
    <scope>NUCLEOTIDE SEQUENCE [LARGE SCALE GENOMIC DNA]</scope>
</reference>